<proteinExistence type="inferred from homology"/>
<comment type="caution">
    <text evidence="8">The sequence shown here is derived from an EMBL/GenBank/DDBJ whole genome shotgun (WGS) entry which is preliminary data.</text>
</comment>
<dbReference type="PANTHER" id="PTHR11229:SF16">
    <property type="entry name" value="LARGE RIBOSOMAL SUBUNIT PROTEIN UL3C"/>
    <property type="match status" value="1"/>
</dbReference>
<evidence type="ECO:0000256" key="1">
    <source>
        <dbReference type="ARBA" id="ARBA00006540"/>
    </source>
</evidence>
<keyword evidence="4 7" id="KW-0689">Ribosomal protein</keyword>
<evidence type="ECO:0000256" key="6">
    <source>
        <dbReference type="ARBA" id="ARBA00035243"/>
    </source>
</evidence>
<evidence type="ECO:0000313" key="9">
    <source>
        <dbReference type="Proteomes" id="UP000060487"/>
    </source>
</evidence>
<evidence type="ECO:0000256" key="4">
    <source>
        <dbReference type="ARBA" id="ARBA00022980"/>
    </source>
</evidence>
<dbReference type="InterPro" id="IPR019927">
    <property type="entry name" value="Ribosomal_uL3_bac/org-type"/>
</dbReference>
<dbReference type="Pfam" id="PF00297">
    <property type="entry name" value="Ribosomal_L3"/>
    <property type="match status" value="1"/>
</dbReference>
<dbReference type="NCBIfam" id="TIGR03625">
    <property type="entry name" value="L3_bact"/>
    <property type="match status" value="1"/>
</dbReference>
<sequence>MSEMNRKTGIIGKKLGMTQVFAENGNVSVVTLIEAGPCAVIQVKTVERDGYAAVKLGFQEIIKTKRVNKPMKGMFDKISQKPHKLLREFRLNAAGSGNEQALKVGDVVTVAGFAVGDVVKVSGKTKGKGFQGVMKRHNYRGGPGSHGSMFNRAPGSIGASSFPSRVWKNTGLPGHMGAVRVTVSNLRVIDVKPEQNLLIIKGAVPGPTGNIVEITK</sequence>
<gene>
    <name evidence="7 8" type="primary">rplC</name>
    <name evidence="8" type="ORF">ASN18_2210</name>
</gene>
<keyword evidence="2 7" id="KW-0699">rRNA-binding</keyword>
<keyword evidence="5 7" id="KW-0687">Ribonucleoprotein</keyword>
<name>A0ABR5SF21_9BACT</name>
<evidence type="ECO:0000256" key="5">
    <source>
        <dbReference type="ARBA" id="ARBA00023274"/>
    </source>
</evidence>
<reference evidence="8 9" key="1">
    <citation type="submission" date="2015-11" db="EMBL/GenBank/DDBJ databases">
        <authorList>
            <person name="Lin W."/>
        </authorList>
    </citation>
    <scope>NUCLEOTIDE SEQUENCE [LARGE SCALE GENOMIC DNA]</scope>
    <source>
        <strain evidence="8 9">HCH-1</strain>
    </source>
</reference>
<dbReference type="Gene3D" id="2.40.30.10">
    <property type="entry name" value="Translation factors"/>
    <property type="match status" value="1"/>
</dbReference>
<evidence type="ECO:0000256" key="3">
    <source>
        <dbReference type="ARBA" id="ARBA00022884"/>
    </source>
</evidence>
<keyword evidence="9" id="KW-1185">Reference proteome</keyword>
<protein>
    <recommendedName>
        <fullName evidence="6 7">Large ribosomal subunit protein uL3</fullName>
    </recommendedName>
</protein>
<dbReference type="Proteomes" id="UP000060487">
    <property type="component" value="Unassembled WGS sequence"/>
</dbReference>
<keyword evidence="3 7" id="KW-0694">RNA-binding</keyword>
<dbReference type="InterPro" id="IPR009000">
    <property type="entry name" value="Transl_B-barrel_sf"/>
</dbReference>
<organism evidence="8 9">
    <name type="scientific">Candidatus Magnetominusculus xianensis</name>
    <dbReference type="NCBI Taxonomy" id="1748249"/>
    <lineage>
        <taxon>Bacteria</taxon>
        <taxon>Pseudomonadati</taxon>
        <taxon>Nitrospirota</taxon>
        <taxon>Nitrospiria</taxon>
        <taxon>Nitrospirales</taxon>
        <taxon>Nitrospiraceae</taxon>
        <taxon>Candidatus Magnetominusculus</taxon>
    </lineage>
</organism>
<comment type="function">
    <text evidence="7">One of the primary rRNA binding proteins, it binds directly near the 3'-end of the 23S rRNA, where it nucleates assembly of the 50S subunit.</text>
</comment>
<dbReference type="EMBL" id="LNQR01000078">
    <property type="protein sequence ID" value="KWT83394.1"/>
    <property type="molecule type" value="Genomic_DNA"/>
</dbReference>
<evidence type="ECO:0000313" key="8">
    <source>
        <dbReference type="EMBL" id="KWT83394.1"/>
    </source>
</evidence>
<comment type="subunit">
    <text evidence="7">Part of the 50S ribosomal subunit. Forms a cluster with proteins L14 and L19.</text>
</comment>
<evidence type="ECO:0000256" key="2">
    <source>
        <dbReference type="ARBA" id="ARBA00022730"/>
    </source>
</evidence>
<dbReference type="HAMAP" id="MF_01325_B">
    <property type="entry name" value="Ribosomal_uL3_B"/>
    <property type="match status" value="1"/>
</dbReference>
<evidence type="ECO:0000256" key="7">
    <source>
        <dbReference type="HAMAP-Rule" id="MF_01325"/>
    </source>
</evidence>
<dbReference type="SUPFAM" id="SSF50447">
    <property type="entry name" value="Translation proteins"/>
    <property type="match status" value="1"/>
</dbReference>
<dbReference type="InterPro" id="IPR000597">
    <property type="entry name" value="Ribosomal_uL3"/>
</dbReference>
<comment type="similarity">
    <text evidence="1 7">Belongs to the universal ribosomal protein uL3 family.</text>
</comment>
<dbReference type="GO" id="GO:0005840">
    <property type="term" value="C:ribosome"/>
    <property type="evidence" value="ECO:0007669"/>
    <property type="project" value="UniProtKB-KW"/>
</dbReference>
<dbReference type="Gene3D" id="3.30.160.810">
    <property type="match status" value="1"/>
</dbReference>
<accession>A0ABR5SF21</accession>
<dbReference type="PANTHER" id="PTHR11229">
    <property type="entry name" value="50S RIBOSOMAL PROTEIN L3"/>
    <property type="match status" value="1"/>
</dbReference>